<protein>
    <recommendedName>
        <fullName evidence="1">HipA N-terminal subdomain 1 domain-containing protein</fullName>
    </recommendedName>
</protein>
<dbReference type="OrthoDB" id="1093800at2"/>
<name>A0A363NZP8_9SPHI</name>
<evidence type="ECO:0000313" key="2">
    <source>
        <dbReference type="EMBL" id="PUV26295.1"/>
    </source>
</evidence>
<organism evidence="2 3">
    <name type="scientific">Sphingobacterium athyrii</name>
    <dbReference type="NCBI Taxonomy" id="2152717"/>
    <lineage>
        <taxon>Bacteria</taxon>
        <taxon>Pseudomonadati</taxon>
        <taxon>Bacteroidota</taxon>
        <taxon>Sphingobacteriia</taxon>
        <taxon>Sphingobacteriales</taxon>
        <taxon>Sphingobacteriaceae</taxon>
        <taxon>Sphingobacterium</taxon>
    </lineage>
</organism>
<dbReference type="Pfam" id="PF13657">
    <property type="entry name" value="Couple_hipA"/>
    <property type="match status" value="1"/>
</dbReference>
<evidence type="ECO:0000259" key="1">
    <source>
        <dbReference type="Pfam" id="PF13657"/>
    </source>
</evidence>
<keyword evidence="3" id="KW-1185">Reference proteome</keyword>
<proteinExistence type="predicted"/>
<reference evidence="2 3" key="1">
    <citation type="submission" date="2018-04" db="EMBL/GenBank/DDBJ databases">
        <title>Sphingobacterium sp. M46 Genome.</title>
        <authorList>
            <person name="Cheng J."/>
            <person name="Li Y."/>
        </authorList>
    </citation>
    <scope>NUCLEOTIDE SEQUENCE [LARGE SCALE GENOMIC DNA]</scope>
    <source>
        <strain evidence="2 3">M46</strain>
    </source>
</reference>
<dbReference type="Proteomes" id="UP000250831">
    <property type="component" value="Unassembled WGS sequence"/>
</dbReference>
<dbReference type="AlphaFoldDB" id="A0A363NZP8"/>
<dbReference type="EMBL" id="QCXX01000001">
    <property type="protein sequence ID" value="PUV26295.1"/>
    <property type="molecule type" value="Genomic_DNA"/>
</dbReference>
<accession>A0A363NZP8</accession>
<gene>
    <name evidence="2" type="ORF">DCO56_04910</name>
</gene>
<dbReference type="InterPro" id="IPR017508">
    <property type="entry name" value="HipA_N1"/>
</dbReference>
<comment type="caution">
    <text evidence="2">The sequence shown here is derived from an EMBL/GenBank/DDBJ whole genome shotgun (WGS) entry which is preliminary data.</text>
</comment>
<dbReference type="RefSeq" id="WP_108632584.1">
    <property type="nucleotide sequence ID" value="NZ_QCXX01000001.1"/>
</dbReference>
<sequence>MLNIINKLIRKKKSLDKISAPLVHQISKRDEVFLLKYEKLLIGELRFNENEWEFKYSEDFKKVKDKYNHIAGFSNLNKVYRNHELWPFFQSRIPGLKQPAVKEILKIERIDSTNKFELLKRFGKESINNPYELEFV</sequence>
<feature type="domain" description="HipA N-terminal subdomain 1" evidence="1">
    <location>
        <begin position="38"/>
        <end position="126"/>
    </location>
</feature>
<evidence type="ECO:0000313" key="3">
    <source>
        <dbReference type="Proteomes" id="UP000250831"/>
    </source>
</evidence>